<name>A0A7R8X0V5_9CRUS</name>
<dbReference type="AlphaFoldDB" id="A0A7R8X0V5"/>
<keyword evidence="2" id="KW-1185">Reference proteome</keyword>
<proteinExistence type="predicted"/>
<gene>
    <name evidence="1" type="ORF">DSTB1V02_LOCUS650</name>
</gene>
<accession>A0A7R8X0V5</accession>
<dbReference type="EMBL" id="CAJPEV010000047">
    <property type="protein sequence ID" value="CAG0879568.1"/>
    <property type="molecule type" value="Genomic_DNA"/>
</dbReference>
<dbReference type="EMBL" id="LR899564">
    <property type="protein sequence ID" value="CAD7240631.1"/>
    <property type="molecule type" value="Genomic_DNA"/>
</dbReference>
<evidence type="ECO:0000313" key="2">
    <source>
        <dbReference type="Proteomes" id="UP000677054"/>
    </source>
</evidence>
<evidence type="ECO:0000313" key="1">
    <source>
        <dbReference type="EMBL" id="CAD7240631.1"/>
    </source>
</evidence>
<reference evidence="1" key="1">
    <citation type="submission" date="2020-11" db="EMBL/GenBank/DDBJ databases">
        <authorList>
            <person name="Tran Van P."/>
        </authorList>
    </citation>
    <scope>NUCLEOTIDE SEQUENCE</scope>
</reference>
<organism evidence="1">
    <name type="scientific">Darwinula stevensoni</name>
    <dbReference type="NCBI Taxonomy" id="69355"/>
    <lineage>
        <taxon>Eukaryota</taxon>
        <taxon>Metazoa</taxon>
        <taxon>Ecdysozoa</taxon>
        <taxon>Arthropoda</taxon>
        <taxon>Crustacea</taxon>
        <taxon>Oligostraca</taxon>
        <taxon>Ostracoda</taxon>
        <taxon>Podocopa</taxon>
        <taxon>Podocopida</taxon>
        <taxon>Darwinulocopina</taxon>
        <taxon>Darwinuloidea</taxon>
        <taxon>Darwinulidae</taxon>
        <taxon>Darwinula</taxon>
    </lineage>
</organism>
<dbReference type="Proteomes" id="UP000677054">
    <property type="component" value="Unassembled WGS sequence"/>
</dbReference>
<sequence length="101" mass="11423">MSVAAVRRCVGRRLWRLCTFAASGRETAPPFLPTAVIPSSTRPLRRFTTWKGRHLPSSSWQLSLSSADRLGFGVSWPKVKAFGQELMSSHLRTSHTWKFHV</sequence>
<protein>
    <submittedName>
        <fullName evidence="1">Uncharacterized protein</fullName>
    </submittedName>
</protein>